<sequence length="68" mass="7780">MSELLEFFRTETVGAAAETLDFWLNECSLDEAPSAEEVAQWQAVLDERGGRFVRLAMMCADWLEEHRA</sequence>
<proteinExistence type="predicted"/>
<keyword evidence="2" id="KW-0560">Oxidoreductase</keyword>
<evidence type="ECO:0000313" key="5">
    <source>
        <dbReference type="Proteomes" id="UP000078103"/>
    </source>
</evidence>
<protein>
    <submittedName>
        <fullName evidence="2">Dioxygenase</fullName>
    </submittedName>
</protein>
<dbReference type="GO" id="GO:0051213">
    <property type="term" value="F:dioxygenase activity"/>
    <property type="evidence" value="ECO:0007669"/>
    <property type="project" value="UniProtKB-KW"/>
</dbReference>
<evidence type="ECO:0000313" key="3">
    <source>
        <dbReference type="EMBL" id="OAM21273.1"/>
    </source>
</evidence>
<organism evidence="2 4">
    <name type="scientific">Eikenella corrodens</name>
    <dbReference type="NCBI Taxonomy" id="539"/>
    <lineage>
        <taxon>Bacteria</taxon>
        <taxon>Pseudomonadati</taxon>
        <taxon>Pseudomonadota</taxon>
        <taxon>Betaproteobacteria</taxon>
        <taxon>Neisseriales</taxon>
        <taxon>Neisseriaceae</taxon>
        <taxon>Eikenella</taxon>
    </lineage>
</organism>
<gene>
    <name evidence="2" type="ORF">A7P85_10960</name>
    <name evidence="3" type="ORF">A7P89_08610</name>
    <name evidence="1" type="ORF">ELB75_08400</name>
</gene>
<accession>A0A1A9RC74</accession>
<dbReference type="EMBL" id="LXSF01000012">
    <property type="protein sequence ID" value="OAM15703.1"/>
    <property type="molecule type" value="Genomic_DNA"/>
</dbReference>
<evidence type="ECO:0000313" key="6">
    <source>
        <dbReference type="Proteomes" id="UP000282435"/>
    </source>
</evidence>
<evidence type="ECO:0000313" key="1">
    <source>
        <dbReference type="EMBL" id="AZR60821.1"/>
    </source>
</evidence>
<reference evidence="1 6" key="3">
    <citation type="submission" date="2018-12" db="EMBL/GenBank/DDBJ databases">
        <title>Genome sequencing of Eikenella corrodens KCOM 3110 (= JS217).</title>
        <authorList>
            <person name="Koo J.-K."/>
            <person name="Park S.-N."/>
            <person name="Lim Y.K."/>
        </authorList>
    </citation>
    <scope>NUCLEOTIDE SEQUENCE [LARGE SCALE GENOMIC DNA]</scope>
    <source>
        <strain evidence="1 6">KCOM 3110</strain>
    </source>
</reference>
<dbReference type="OrthoDB" id="8605522at2"/>
<dbReference type="RefSeq" id="WP_064104855.1">
    <property type="nucleotide sequence ID" value="NZ_CP034670.1"/>
</dbReference>
<dbReference type="EMBL" id="CP034670">
    <property type="protein sequence ID" value="AZR60821.1"/>
    <property type="molecule type" value="Genomic_DNA"/>
</dbReference>
<keyword evidence="2" id="KW-0223">Dioxygenase</keyword>
<reference evidence="4 5" key="1">
    <citation type="submission" date="2016-05" db="EMBL/GenBank/DDBJ databases">
        <title>Draft genome of Corynebacterium afermentans subsp. afermentans LCDC 88199T.</title>
        <authorList>
            <person name="Bernier A.-M."/>
            <person name="Bernard K."/>
        </authorList>
    </citation>
    <scope>NUCLEOTIDE SEQUENCE [LARGE SCALE GENOMIC DNA]</scope>
    <source>
        <strain evidence="4">NML01-0328</strain>
        <strain evidence="5">NML120819</strain>
    </source>
</reference>
<dbReference type="AlphaFoldDB" id="A0A1A9RC74"/>
<dbReference type="Proteomes" id="UP000282435">
    <property type="component" value="Chromosome"/>
</dbReference>
<dbReference type="Proteomes" id="UP000078103">
    <property type="component" value="Unassembled WGS sequence"/>
</dbReference>
<dbReference type="EMBL" id="LXSH01000022">
    <property type="protein sequence ID" value="OAM21273.1"/>
    <property type="molecule type" value="Genomic_DNA"/>
</dbReference>
<reference evidence="2" key="2">
    <citation type="submission" date="2016-05" db="EMBL/GenBank/DDBJ databases">
        <authorList>
            <person name="Lavstsen T."/>
            <person name="Jespersen J.S."/>
        </authorList>
    </citation>
    <scope>NUCLEOTIDE SEQUENCE</scope>
    <source>
        <strain evidence="2">NML01-0328</strain>
        <strain evidence="3">NML120819</strain>
    </source>
</reference>
<name>A0A1A9RC74_EIKCO</name>
<evidence type="ECO:0000313" key="4">
    <source>
        <dbReference type="Proteomes" id="UP000078003"/>
    </source>
</evidence>
<evidence type="ECO:0000313" key="2">
    <source>
        <dbReference type="EMBL" id="OAM15703.1"/>
    </source>
</evidence>
<dbReference type="Proteomes" id="UP000078003">
    <property type="component" value="Unassembled WGS sequence"/>
</dbReference>